<dbReference type="VEuPathDB" id="PlasmoDB:PCYB_051130"/>
<sequence length="426" mass="51289">MTFKSGAAFLSILTLLSFLIRSISCNMERSLFKKLLKMRYKDDNHEVARKPIYIKGRQEEQKATLDDYTQNNSEFYNELRSDLRENLKNLFKYESTKNERRDSATQQKEEEKLKDKRMLRGPLRMRPKYDLKSLLRREKKRTETRLFKYPQKLSYEELEMEDIIKPGKNDYKIVEGGRIHQPLENSHETVEIGQIAEPDEEDYEIVEIGQIAEPDEEDYEIVEIGQIEEPEEEKGKEKKAEKETEKKAEKETEKKAEKETEKKAEKETAKETEKEAEKADTPSQLLNPFNFEDIITKEWKELDDIDNRSWSDITNSCQIALSYGLDSNPNRYSKMEMWRNKHKTFSFMRYAKNRTDRRNLDDFMSRLRKLKGGKRYEESWKEESEKWEVIKYLKKKSDENWYKNLKQSWVHWFRREIPEANFDMFI</sequence>
<dbReference type="KEGG" id="pcy:PCYB_051130"/>
<evidence type="ECO:0000256" key="1">
    <source>
        <dbReference type="SAM" id="MobiDB-lite"/>
    </source>
</evidence>
<keyword evidence="4" id="KW-1185">Reference proteome</keyword>
<dbReference type="EMBL" id="DF157097">
    <property type="protein sequence ID" value="GAB65095.1"/>
    <property type="molecule type" value="Genomic_DNA"/>
</dbReference>
<dbReference type="OrthoDB" id="387138at2759"/>
<organism evidence="3 4">
    <name type="scientific">Plasmodium cynomolgi (strain B)</name>
    <dbReference type="NCBI Taxonomy" id="1120755"/>
    <lineage>
        <taxon>Eukaryota</taxon>
        <taxon>Sar</taxon>
        <taxon>Alveolata</taxon>
        <taxon>Apicomplexa</taxon>
        <taxon>Aconoidasida</taxon>
        <taxon>Haemosporida</taxon>
        <taxon>Plasmodiidae</taxon>
        <taxon>Plasmodium</taxon>
        <taxon>Plasmodium (Plasmodium)</taxon>
    </lineage>
</organism>
<feature type="region of interest" description="Disordered" evidence="1">
    <location>
        <begin position="225"/>
        <end position="285"/>
    </location>
</feature>
<feature type="region of interest" description="Disordered" evidence="1">
    <location>
        <begin position="94"/>
        <end position="113"/>
    </location>
</feature>
<dbReference type="AlphaFoldDB" id="K6USV9"/>
<evidence type="ECO:0000313" key="3">
    <source>
        <dbReference type="EMBL" id="GAB65095.1"/>
    </source>
</evidence>
<feature type="chain" id="PRO_5003895129" description="Phist protein" evidence="2">
    <location>
        <begin position="26"/>
        <end position="426"/>
    </location>
</feature>
<feature type="signal peptide" evidence="2">
    <location>
        <begin position="1"/>
        <end position="25"/>
    </location>
</feature>
<accession>K6USV9</accession>
<protein>
    <recommendedName>
        <fullName evidence="5">Phist protein</fullName>
    </recommendedName>
</protein>
<dbReference type="OMA" id="NSHETVE"/>
<gene>
    <name evidence="3" type="ORF">PCYB_051130</name>
</gene>
<keyword evidence="2" id="KW-0732">Signal</keyword>
<dbReference type="GeneID" id="14691481"/>
<proteinExistence type="predicted"/>
<dbReference type="Proteomes" id="UP000006319">
    <property type="component" value="Chromosome 5"/>
</dbReference>
<evidence type="ECO:0008006" key="5">
    <source>
        <dbReference type="Google" id="ProtNLM"/>
    </source>
</evidence>
<evidence type="ECO:0000256" key="2">
    <source>
        <dbReference type="SAM" id="SignalP"/>
    </source>
</evidence>
<evidence type="ECO:0000313" key="4">
    <source>
        <dbReference type="Proteomes" id="UP000006319"/>
    </source>
</evidence>
<name>K6USV9_PLACD</name>
<reference evidence="3 4" key="1">
    <citation type="journal article" date="2012" name="Nat. Genet.">
        <title>Plasmodium cynomolgi genome sequences provide insight into Plasmodium vivax and the monkey malaria clade.</title>
        <authorList>
            <person name="Tachibana S."/>
            <person name="Sullivan S.A."/>
            <person name="Kawai S."/>
            <person name="Nakamura S."/>
            <person name="Kim H.R."/>
            <person name="Goto N."/>
            <person name="Arisue N."/>
            <person name="Palacpac N.M.Q."/>
            <person name="Honma H."/>
            <person name="Yagi M."/>
            <person name="Tougan T."/>
            <person name="Katakai Y."/>
            <person name="Kaneko O."/>
            <person name="Mita T."/>
            <person name="Kita K."/>
            <person name="Yasutomi Y."/>
            <person name="Sutton P.L."/>
            <person name="Shakhbatyan R."/>
            <person name="Horii T."/>
            <person name="Yasunaga T."/>
            <person name="Barnwell J.W."/>
            <person name="Escalante A.A."/>
            <person name="Carlton J.M."/>
            <person name="Tanabe K."/>
        </authorList>
    </citation>
    <scope>NUCLEOTIDE SEQUENCE [LARGE SCALE GENOMIC DNA]</scope>
    <source>
        <strain evidence="3 4">B</strain>
    </source>
</reference>
<feature type="compositionally biased region" description="Basic and acidic residues" evidence="1">
    <location>
        <begin position="233"/>
        <end position="280"/>
    </location>
</feature>
<dbReference type="RefSeq" id="XP_004221042.1">
    <property type="nucleotide sequence ID" value="XM_004220994.1"/>
</dbReference>